<gene>
    <name evidence="7" type="ORF">LOTGIDRAFT_123029</name>
</gene>
<dbReference type="RefSeq" id="XP_009058691.1">
    <property type="nucleotide sequence ID" value="XM_009060443.1"/>
</dbReference>
<keyword evidence="3" id="KW-0808">Transferase</keyword>
<evidence type="ECO:0000256" key="3">
    <source>
        <dbReference type="ARBA" id="ARBA00022679"/>
    </source>
</evidence>
<dbReference type="Pfam" id="PF23524">
    <property type="entry name" value="MGAT4A_C"/>
    <property type="match status" value="1"/>
</dbReference>
<dbReference type="Proteomes" id="UP000030746">
    <property type="component" value="Unassembled WGS sequence"/>
</dbReference>
<dbReference type="InterPro" id="IPR006759">
    <property type="entry name" value="Glyco_transf_54"/>
</dbReference>
<feature type="non-terminal residue" evidence="7">
    <location>
        <position position="1"/>
    </location>
</feature>
<evidence type="ECO:0000256" key="4">
    <source>
        <dbReference type="SAM" id="Coils"/>
    </source>
</evidence>
<proteinExistence type="predicted"/>
<dbReference type="InterPro" id="IPR056576">
    <property type="entry name" value="MGAT4_A/B/C_C"/>
</dbReference>
<dbReference type="KEGG" id="lgi:LOTGIDRAFT_123029"/>
<evidence type="ECO:0000256" key="1">
    <source>
        <dbReference type="ARBA" id="ARBA00004922"/>
    </source>
</evidence>
<dbReference type="CTD" id="20232184"/>
<sequence>LYFVGSNLFEEILEKRFADLRDRLQFAEALNRQRENDLFILRKQFNYLLTQVNNGTSVNSSSSDLAPHIQNYLRNFSGLSSQDGIFLPGILAYLPQLNGHPEFTKPRYRLSANRQEVSVVFGIPTIKRSNISYLDQTLQSLIEGLDSTEKEDCLIIVFIAEPNDTAYVEKEGQRIKERFPAEVKSGLIEVIAPPAGFYPNLDNVQETFGDSKQRVKWRTKQNLDFSFLMLYAKNRGIYYVQLEDDVISKPGYLSVIKSFTYQQKDANWLLLEFSSLGFIGKLFRSADLPMVVEFFLMFYCDKPIDWLLDHLIHVKVCNPEKNADHCRRMVMGMRKRFKPSLFQHIGLKSSLDGKIQKLKDRAFGKNGLYRAHVNPPAKLATSLKTYLTYTLVKAYVGETFFWATTPTDGDIIDFILTPPQLVEKIIFRSGNSEHSSDIFQDASLQLLFDEEFDAKVDASLPLDPGTKTIEKNYIMIALFDKEGHVEKTLPSTIGKIKTIRIQFHKNTDNWLVISEVELIIYCDLEKQNGLTAKYVLAKRTSSKISLIEVSGFSLAFIFNLALQLGS</sequence>
<dbReference type="GeneID" id="20232184"/>
<dbReference type="Pfam" id="PF04666">
    <property type="entry name" value="MGAT4_cons"/>
    <property type="match status" value="1"/>
</dbReference>
<comment type="pathway">
    <text evidence="1">Protein modification; protein glycosylation.</text>
</comment>
<accession>V4A6P9</accession>
<evidence type="ECO:0000313" key="7">
    <source>
        <dbReference type="EMBL" id="ESO90700.1"/>
    </source>
</evidence>
<dbReference type="GO" id="GO:0005795">
    <property type="term" value="C:Golgi stack"/>
    <property type="evidence" value="ECO:0007669"/>
    <property type="project" value="TreeGrafter"/>
</dbReference>
<dbReference type="GO" id="GO:0005783">
    <property type="term" value="C:endoplasmic reticulum"/>
    <property type="evidence" value="ECO:0007669"/>
    <property type="project" value="TreeGrafter"/>
</dbReference>
<dbReference type="OMA" id="QFAHINP"/>
<dbReference type="GO" id="GO:0008375">
    <property type="term" value="F:acetylglucosaminyltransferase activity"/>
    <property type="evidence" value="ECO:0007669"/>
    <property type="project" value="TreeGrafter"/>
</dbReference>
<keyword evidence="2" id="KW-0328">Glycosyltransferase</keyword>
<dbReference type="OrthoDB" id="2016523at2759"/>
<reference evidence="7 8" key="1">
    <citation type="journal article" date="2013" name="Nature">
        <title>Insights into bilaterian evolution from three spiralian genomes.</title>
        <authorList>
            <person name="Simakov O."/>
            <person name="Marletaz F."/>
            <person name="Cho S.J."/>
            <person name="Edsinger-Gonzales E."/>
            <person name="Havlak P."/>
            <person name="Hellsten U."/>
            <person name="Kuo D.H."/>
            <person name="Larsson T."/>
            <person name="Lv J."/>
            <person name="Arendt D."/>
            <person name="Savage R."/>
            <person name="Osoegawa K."/>
            <person name="de Jong P."/>
            <person name="Grimwood J."/>
            <person name="Chapman J.A."/>
            <person name="Shapiro H."/>
            <person name="Aerts A."/>
            <person name="Otillar R.P."/>
            <person name="Terry A.Y."/>
            <person name="Boore J.L."/>
            <person name="Grigoriev I.V."/>
            <person name="Lindberg D.R."/>
            <person name="Seaver E.C."/>
            <person name="Weisblat D.A."/>
            <person name="Putnam N.H."/>
            <person name="Rokhsar D.S."/>
        </authorList>
    </citation>
    <scope>NUCLEOTIDE SEQUENCE [LARGE SCALE GENOMIC DNA]</scope>
</reference>
<dbReference type="EMBL" id="KB202367">
    <property type="protein sequence ID" value="ESO90700.1"/>
    <property type="molecule type" value="Genomic_DNA"/>
</dbReference>
<feature type="domain" description="MGAT4 A/B/C C-terminal" evidence="6">
    <location>
        <begin position="377"/>
        <end position="515"/>
    </location>
</feature>
<evidence type="ECO:0008006" key="9">
    <source>
        <dbReference type="Google" id="ProtNLM"/>
    </source>
</evidence>
<dbReference type="GO" id="GO:0005793">
    <property type="term" value="C:endoplasmic reticulum-Golgi intermediate compartment"/>
    <property type="evidence" value="ECO:0007669"/>
    <property type="project" value="TreeGrafter"/>
</dbReference>
<dbReference type="AlphaFoldDB" id="V4A6P9"/>
<dbReference type="HOGENOM" id="CLU_027046_3_0_1"/>
<evidence type="ECO:0000256" key="2">
    <source>
        <dbReference type="ARBA" id="ARBA00022676"/>
    </source>
</evidence>
<dbReference type="InterPro" id="IPR057279">
    <property type="entry name" value="MGAT4"/>
</dbReference>
<keyword evidence="8" id="KW-1185">Reference proteome</keyword>
<dbReference type="STRING" id="225164.V4A6P9"/>
<name>V4A6P9_LOTGI</name>
<evidence type="ECO:0000259" key="6">
    <source>
        <dbReference type="Pfam" id="PF23524"/>
    </source>
</evidence>
<feature type="domain" description="MGAT4 conserved region" evidence="5">
    <location>
        <begin position="90"/>
        <end position="363"/>
    </location>
</feature>
<dbReference type="PANTHER" id="PTHR12062">
    <property type="entry name" value="N-ACETYLGLUCOSAMINYLTRANSFERASE VI"/>
    <property type="match status" value="1"/>
</dbReference>
<evidence type="ECO:0000259" key="5">
    <source>
        <dbReference type="Pfam" id="PF04666"/>
    </source>
</evidence>
<dbReference type="GO" id="GO:0006487">
    <property type="term" value="P:protein N-linked glycosylation"/>
    <property type="evidence" value="ECO:0007669"/>
    <property type="project" value="TreeGrafter"/>
</dbReference>
<protein>
    <recommendedName>
        <fullName evidence="9">Alpha-1,3-mannosyl-glycoprotein 4-beta-N-acetylglucosaminyltransferase B</fullName>
    </recommendedName>
</protein>
<evidence type="ECO:0000313" key="8">
    <source>
        <dbReference type="Proteomes" id="UP000030746"/>
    </source>
</evidence>
<dbReference type="PANTHER" id="PTHR12062:SF9">
    <property type="entry name" value="ALPHA-1,3-MANNOSYL-GLYCOPROTEIN 4-BETA-N-ACETYLGLUCOSAMINYLTRANSFERASE A, ISOFORM A"/>
    <property type="match status" value="1"/>
</dbReference>
<organism evidence="7 8">
    <name type="scientific">Lottia gigantea</name>
    <name type="common">Giant owl limpet</name>
    <dbReference type="NCBI Taxonomy" id="225164"/>
    <lineage>
        <taxon>Eukaryota</taxon>
        <taxon>Metazoa</taxon>
        <taxon>Spiralia</taxon>
        <taxon>Lophotrochozoa</taxon>
        <taxon>Mollusca</taxon>
        <taxon>Gastropoda</taxon>
        <taxon>Patellogastropoda</taxon>
        <taxon>Lottioidea</taxon>
        <taxon>Lottiidae</taxon>
        <taxon>Lottia</taxon>
    </lineage>
</organism>
<feature type="coiled-coil region" evidence="4">
    <location>
        <begin position="10"/>
        <end position="37"/>
    </location>
</feature>
<keyword evidence="4" id="KW-0175">Coiled coil</keyword>